<organism evidence="1 2">
    <name type="scientific">Camellia sinensis</name>
    <name type="common">Tea plant</name>
    <name type="synonym">Thea sinensis</name>
    <dbReference type="NCBI Taxonomy" id="4442"/>
    <lineage>
        <taxon>Eukaryota</taxon>
        <taxon>Viridiplantae</taxon>
        <taxon>Streptophyta</taxon>
        <taxon>Embryophyta</taxon>
        <taxon>Tracheophyta</taxon>
        <taxon>Spermatophyta</taxon>
        <taxon>Magnoliopsida</taxon>
        <taxon>eudicotyledons</taxon>
        <taxon>Gunneridae</taxon>
        <taxon>Pentapetalae</taxon>
        <taxon>asterids</taxon>
        <taxon>Ericales</taxon>
        <taxon>Theaceae</taxon>
        <taxon>Camellia</taxon>
    </lineage>
</organism>
<dbReference type="AlphaFoldDB" id="A0A7J7FYL0"/>
<reference evidence="2" key="1">
    <citation type="journal article" date="2020" name="Nat. Commun.">
        <title>Genome assembly of wild tea tree DASZ reveals pedigree and selection history of tea varieties.</title>
        <authorList>
            <person name="Zhang W."/>
            <person name="Zhang Y."/>
            <person name="Qiu H."/>
            <person name="Guo Y."/>
            <person name="Wan H."/>
            <person name="Zhang X."/>
            <person name="Scossa F."/>
            <person name="Alseekh S."/>
            <person name="Zhang Q."/>
            <person name="Wang P."/>
            <person name="Xu L."/>
            <person name="Schmidt M.H."/>
            <person name="Jia X."/>
            <person name="Li D."/>
            <person name="Zhu A."/>
            <person name="Guo F."/>
            <person name="Chen W."/>
            <person name="Ni D."/>
            <person name="Usadel B."/>
            <person name="Fernie A.R."/>
            <person name="Wen W."/>
        </authorList>
    </citation>
    <scope>NUCLEOTIDE SEQUENCE [LARGE SCALE GENOMIC DNA]</scope>
    <source>
        <strain evidence="2">cv. G240</strain>
    </source>
</reference>
<keyword evidence="2" id="KW-1185">Reference proteome</keyword>
<protein>
    <submittedName>
        <fullName evidence="1">Uncharacterized protein</fullName>
    </submittedName>
</protein>
<evidence type="ECO:0000313" key="2">
    <source>
        <dbReference type="Proteomes" id="UP000593564"/>
    </source>
</evidence>
<sequence length="521" mass="60208">MASCDRNKKKRVGFIVEDNDVSVEPNMNARLSNVEKEVKDLRGDLNNLVVGVSQSIESAKEEILIAIAKVANGSWAIEKEKHYHDIDCQLKNEDILDDKWSPPPYAFQDRNFPMDQQLKQQNEGLPKTPLCDQFTSSKYNITSKQLDMLPKYEQKIITLVALQFTLKQKDCIPDAKYPAWYLPTYFSQHILHHKVHKPNMLKSYFGTKRHGSDDDFQTPPTIGSYTDPLGKTWYGTKRHFHNKPLFMHDPWQSDVGHVIVGHAYDHPPDGVNVDRNNLQWQDLFEKRCELEIYCRWHGLRVPRARSTELCRNKSCDDATVISRLQRENTQMQRRLDRFHYIEYAKKKSHFDCDNAITTIIEDPLLVSDPDISDFSDDSDDDFVNYLPNSLYVRGKPLCCYEHGQSTFCVTIDNLRSTLSPKMVVHVFLYEPNILIATCLLCSKVHNVTCPHTNMMHCIALCFVGTRNIPCYLPSAISIKKLIKKKQVENDSTYYFIKLDSSFKQYLLLNGTLLTILVDSIN</sequence>
<evidence type="ECO:0000313" key="1">
    <source>
        <dbReference type="EMBL" id="KAF5933520.1"/>
    </source>
</evidence>
<dbReference type="EMBL" id="JACBKZ010000014">
    <property type="protein sequence ID" value="KAF5933520.1"/>
    <property type="molecule type" value="Genomic_DNA"/>
</dbReference>
<accession>A0A7J7FYL0</accession>
<comment type="caution">
    <text evidence="1">The sequence shown here is derived from an EMBL/GenBank/DDBJ whole genome shotgun (WGS) entry which is preliminary data.</text>
</comment>
<reference evidence="1 2" key="2">
    <citation type="submission" date="2020-07" db="EMBL/GenBank/DDBJ databases">
        <title>Genome assembly of wild tea tree DASZ reveals pedigree and selection history of tea varieties.</title>
        <authorList>
            <person name="Zhang W."/>
        </authorList>
    </citation>
    <scope>NUCLEOTIDE SEQUENCE [LARGE SCALE GENOMIC DNA]</scope>
    <source>
        <strain evidence="2">cv. G240</strain>
        <tissue evidence="1">Leaf</tissue>
    </source>
</reference>
<dbReference type="Proteomes" id="UP000593564">
    <property type="component" value="Unassembled WGS sequence"/>
</dbReference>
<name>A0A7J7FYL0_CAMSI</name>
<proteinExistence type="predicted"/>
<gene>
    <name evidence="1" type="ORF">HYC85_029691</name>
</gene>